<keyword evidence="1" id="KW-1185">Reference proteome</keyword>
<protein>
    <submittedName>
        <fullName evidence="2">Uncharacterized protein</fullName>
    </submittedName>
</protein>
<dbReference type="RefSeq" id="WP_156924340.1">
    <property type="nucleotide sequence ID" value="NZ_AXWS01000008.1"/>
</dbReference>
<proteinExistence type="predicted"/>
<reference evidence="2" key="1">
    <citation type="submission" date="2025-08" db="UniProtKB">
        <authorList>
            <consortium name="RefSeq"/>
        </authorList>
    </citation>
    <scope>IDENTIFICATION</scope>
</reference>
<dbReference type="Proteomes" id="UP000675920">
    <property type="component" value="Unplaced"/>
</dbReference>
<sequence length="110" mass="11400">MADADTPGGPAAGTPAPLAASAAHTADGLTFDAPRAVGRWVRLRVSDPAGIRMVFMIELRGLRAFRRHEALLRALCAHRFATDRETLLGSVITAEAIAAAQAAPGEAGRG</sequence>
<organism evidence="1 2">
    <name type="scientific">Derxia gummosa DSM 723</name>
    <dbReference type="NCBI Taxonomy" id="1121388"/>
    <lineage>
        <taxon>Bacteria</taxon>
        <taxon>Pseudomonadati</taxon>
        <taxon>Pseudomonadota</taxon>
        <taxon>Betaproteobacteria</taxon>
        <taxon>Burkholderiales</taxon>
        <taxon>Alcaligenaceae</taxon>
        <taxon>Derxia</taxon>
    </lineage>
</organism>
<dbReference type="AlphaFoldDB" id="A0A8B6XCD0"/>
<accession>A0A8B6XCD0</accession>
<evidence type="ECO:0000313" key="2">
    <source>
        <dbReference type="RefSeq" id="WP_156924340.1"/>
    </source>
</evidence>
<evidence type="ECO:0000313" key="1">
    <source>
        <dbReference type="Proteomes" id="UP000675920"/>
    </source>
</evidence>
<name>A0A8B6XCD0_9BURK</name>